<dbReference type="InterPro" id="IPR050791">
    <property type="entry name" value="Aldo-Keto_reductase"/>
</dbReference>
<gene>
    <name evidence="3" type="ORF">UFOPK1693_00695</name>
</gene>
<dbReference type="CDD" id="cd19088">
    <property type="entry name" value="AKR_AKR13B1"/>
    <property type="match status" value="1"/>
</dbReference>
<proteinExistence type="predicted"/>
<dbReference type="PANTHER" id="PTHR43625">
    <property type="entry name" value="AFLATOXIN B1 ALDEHYDE REDUCTASE"/>
    <property type="match status" value="1"/>
</dbReference>
<dbReference type="SUPFAM" id="SSF51430">
    <property type="entry name" value="NAD(P)-linked oxidoreductase"/>
    <property type="match status" value="1"/>
</dbReference>
<dbReference type="GO" id="GO:0016491">
    <property type="term" value="F:oxidoreductase activity"/>
    <property type="evidence" value="ECO:0007669"/>
    <property type="project" value="UniProtKB-KW"/>
</dbReference>
<dbReference type="AlphaFoldDB" id="A0A6J6E654"/>
<dbReference type="InterPro" id="IPR036812">
    <property type="entry name" value="NAD(P)_OxRdtase_dom_sf"/>
</dbReference>
<dbReference type="InterPro" id="IPR023210">
    <property type="entry name" value="NADP_OxRdtase_dom"/>
</dbReference>
<organism evidence="3">
    <name type="scientific">freshwater metagenome</name>
    <dbReference type="NCBI Taxonomy" id="449393"/>
    <lineage>
        <taxon>unclassified sequences</taxon>
        <taxon>metagenomes</taxon>
        <taxon>ecological metagenomes</taxon>
    </lineage>
</organism>
<accession>A0A6J6E654</accession>
<protein>
    <submittedName>
        <fullName evidence="3">Unannotated protein</fullName>
    </submittedName>
</protein>
<evidence type="ECO:0000256" key="1">
    <source>
        <dbReference type="ARBA" id="ARBA00023002"/>
    </source>
</evidence>
<dbReference type="Pfam" id="PF00248">
    <property type="entry name" value="Aldo_ket_red"/>
    <property type="match status" value="1"/>
</dbReference>
<feature type="domain" description="NADP-dependent oxidoreductase" evidence="2">
    <location>
        <begin position="38"/>
        <end position="292"/>
    </location>
</feature>
<evidence type="ECO:0000313" key="3">
    <source>
        <dbReference type="EMBL" id="CAB4570764.1"/>
    </source>
</evidence>
<reference evidence="3" key="1">
    <citation type="submission" date="2020-05" db="EMBL/GenBank/DDBJ databases">
        <authorList>
            <person name="Chiriac C."/>
            <person name="Salcher M."/>
            <person name="Ghai R."/>
            <person name="Kavagutti S V."/>
        </authorList>
    </citation>
    <scope>NUCLEOTIDE SEQUENCE</scope>
</reference>
<dbReference type="GO" id="GO:0005737">
    <property type="term" value="C:cytoplasm"/>
    <property type="evidence" value="ECO:0007669"/>
    <property type="project" value="TreeGrafter"/>
</dbReference>
<dbReference type="EMBL" id="CAEZTO010000007">
    <property type="protein sequence ID" value="CAB4570764.1"/>
    <property type="molecule type" value="Genomic_DNA"/>
</dbReference>
<evidence type="ECO:0000259" key="2">
    <source>
        <dbReference type="Pfam" id="PF00248"/>
    </source>
</evidence>
<sequence length="316" mass="34939">MKQHKLGNRQVSAIGLGCMNVSFLFSNGAAADPVRRLEEAIPTYHAALDLGITLLDTADIYAPTWDAFGHNEIFVAEALRTWSAPKEKKDKVVIATKAGITRRPGELWGRSANLDYLLRAAEASAGRLGVDRIALWQHHRLDPTIDFETQVENVLVLKQRGIVDQVGVSNYDARQLQRAVEIAGPGVIVSVQNEFSPRYRYDLDVLEVCEANDITFLPWSPLGGAREKSAISGSSAFEEVGARYQASPFAITLAWLRKYSTKILPIPGPNRPETIKDCLSSLEINLSDQDFAFLCENLPTQAPYSSELTPKPQFRA</sequence>
<name>A0A6J6E654_9ZZZZ</name>
<dbReference type="Gene3D" id="3.20.20.100">
    <property type="entry name" value="NADP-dependent oxidoreductase domain"/>
    <property type="match status" value="1"/>
</dbReference>
<keyword evidence="1" id="KW-0560">Oxidoreductase</keyword>
<dbReference type="PANTHER" id="PTHR43625:SF40">
    <property type="entry name" value="ALDO-KETO REDUCTASE YAKC [NADP(+)]"/>
    <property type="match status" value="1"/>
</dbReference>